<dbReference type="RefSeq" id="WP_200522395.1">
    <property type="nucleotide sequence ID" value="NZ_JAEHNZ010000002.1"/>
</dbReference>
<feature type="transmembrane region" description="Helical" evidence="19">
    <location>
        <begin position="200"/>
        <end position="220"/>
    </location>
</feature>
<evidence type="ECO:0000256" key="19">
    <source>
        <dbReference type="SAM" id="Phobius"/>
    </source>
</evidence>
<keyword evidence="12 18" id="KW-0548">Nucleotidyltransferase</keyword>
<name>A0ABS1BSI4_9NEIS</name>
<keyword evidence="16" id="KW-0594">Phospholipid biosynthesis</keyword>
<evidence type="ECO:0000256" key="2">
    <source>
        <dbReference type="ARBA" id="ARBA00004651"/>
    </source>
</evidence>
<keyword evidence="17" id="KW-1208">Phospholipid metabolism</keyword>
<evidence type="ECO:0000256" key="3">
    <source>
        <dbReference type="ARBA" id="ARBA00005119"/>
    </source>
</evidence>
<feature type="transmembrane region" description="Helical" evidence="19">
    <location>
        <begin position="78"/>
        <end position="95"/>
    </location>
</feature>
<evidence type="ECO:0000256" key="13">
    <source>
        <dbReference type="ARBA" id="ARBA00022989"/>
    </source>
</evidence>
<evidence type="ECO:0000256" key="11">
    <source>
        <dbReference type="ARBA" id="ARBA00022692"/>
    </source>
</evidence>
<accession>A0ABS1BSI4</accession>
<dbReference type="PROSITE" id="PS01315">
    <property type="entry name" value="CDS"/>
    <property type="match status" value="1"/>
</dbReference>
<keyword evidence="9" id="KW-0444">Lipid biosynthesis</keyword>
<dbReference type="PANTHER" id="PTHR46382">
    <property type="entry name" value="PHOSPHATIDATE CYTIDYLYLTRANSFERASE"/>
    <property type="match status" value="1"/>
</dbReference>
<dbReference type="GO" id="GO:0016779">
    <property type="term" value="F:nucleotidyltransferase activity"/>
    <property type="evidence" value="ECO:0007669"/>
    <property type="project" value="UniProtKB-KW"/>
</dbReference>
<keyword evidence="14" id="KW-0443">Lipid metabolism</keyword>
<organism evidence="20 21">
    <name type="scientific">Kingella bonacorsii</name>
    <dbReference type="NCBI Taxonomy" id="2796361"/>
    <lineage>
        <taxon>Bacteria</taxon>
        <taxon>Pseudomonadati</taxon>
        <taxon>Pseudomonadota</taxon>
        <taxon>Betaproteobacteria</taxon>
        <taxon>Neisseriales</taxon>
        <taxon>Neisseriaceae</taxon>
        <taxon>Kingella</taxon>
    </lineage>
</organism>
<dbReference type="Proteomes" id="UP000614058">
    <property type="component" value="Unassembled WGS sequence"/>
</dbReference>
<keyword evidence="13 19" id="KW-1133">Transmembrane helix</keyword>
<keyword evidence="15 19" id="KW-0472">Membrane</keyword>
<comment type="catalytic activity">
    <reaction evidence="1 18">
        <text>a 1,2-diacyl-sn-glycero-3-phosphate + CTP + H(+) = a CDP-1,2-diacyl-sn-glycerol + diphosphate</text>
        <dbReference type="Rhea" id="RHEA:16229"/>
        <dbReference type="ChEBI" id="CHEBI:15378"/>
        <dbReference type="ChEBI" id="CHEBI:33019"/>
        <dbReference type="ChEBI" id="CHEBI:37563"/>
        <dbReference type="ChEBI" id="CHEBI:58332"/>
        <dbReference type="ChEBI" id="CHEBI:58608"/>
        <dbReference type="EC" id="2.7.7.41"/>
    </reaction>
</comment>
<evidence type="ECO:0000256" key="10">
    <source>
        <dbReference type="ARBA" id="ARBA00022679"/>
    </source>
</evidence>
<comment type="caution">
    <text evidence="20">The sequence shown here is derived from an EMBL/GenBank/DDBJ whole genome shotgun (WGS) entry which is preliminary data.</text>
</comment>
<comment type="similarity">
    <text evidence="5 18">Belongs to the CDS family.</text>
</comment>
<gene>
    <name evidence="20" type="ORF">JDW22_06575</name>
</gene>
<dbReference type="InterPro" id="IPR000374">
    <property type="entry name" value="PC_trans"/>
</dbReference>
<feature type="transmembrane region" description="Helical" evidence="19">
    <location>
        <begin position="107"/>
        <end position="125"/>
    </location>
</feature>
<proteinExistence type="inferred from homology"/>
<evidence type="ECO:0000256" key="7">
    <source>
        <dbReference type="ARBA" id="ARBA00019373"/>
    </source>
</evidence>
<comment type="pathway">
    <text evidence="4">Lipid metabolism.</text>
</comment>
<keyword evidence="21" id="KW-1185">Reference proteome</keyword>
<dbReference type="EMBL" id="JAEHNZ010000002">
    <property type="protein sequence ID" value="MBK0396251.1"/>
    <property type="molecule type" value="Genomic_DNA"/>
</dbReference>
<evidence type="ECO:0000256" key="12">
    <source>
        <dbReference type="ARBA" id="ARBA00022695"/>
    </source>
</evidence>
<keyword evidence="8" id="KW-1003">Cell membrane</keyword>
<evidence type="ECO:0000313" key="21">
    <source>
        <dbReference type="Proteomes" id="UP000614058"/>
    </source>
</evidence>
<feature type="transmembrane region" description="Helical" evidence="19">
    <location>
        <begin position="173"/>
        <end position="194"/>
    </location>
</feature>
<comment type="subcellular location">
    <subcellularLocation>
        <location evidence="2">Cell membrane</location>
        <topology evidence="2">Multi-pass membrane protein</topology>
    </subcellularLocation>
</comment>
<evidence type="ECO:0000313" key="20">
    <source>
        <dbReference type="EMBL" id="MBK0396251.1"/>
    </source>
</evidence>
<dbReference type="EC" id="2.7.7.41" evidence="6 18"/>
<protein>
    <recommendedName>
        <fullName evidence="7 18">Phosphatidate cytidylyltransferase</fullName>
        <ecNumber evidence="6 18">2.7.7.41</ecNumber>
    </recommendedName>
</protein>
<evidence type="ECO:0000256" key="1">
    <source>
        <dbReference type="ARBA" id="ARBA00001698"/>
    </source>
</evidence>
<keyword evidence="11 18" id="KW-0812">Transmembrane</keyword>
<evidence type="ECO:0000256" key="18">
    <source>
        <dbReference type="RuleBase" id="RU003938"/>
    </source>
</evidence>
<evidence type="ECO:0000256" key="17">
    <source>
        <dbReference type="ARBA" id="ARBA00023264"/>
    </source>
</evidence>
<keyword evidence="10 18" id="KW-0808">Transferase</keyword>
<evidence type="ECO:0000256" key="5">
    <source>
        <dbReference type="ARBA" id="ARBA00010185"/>
    </source>
</evidence>
<evidence type="ECO:0000256" key="8">
    <source>
        <dbReference type="ARBA" id="ARBA00022475"/>
    </source>
</evidence>
<evidence type="ECO:0000256" key="9">
    <source>
        <dbReference type="ARBA" id="ARBA00022516"/>
    </source>
</evidence>
<comment type="pathway">
    <text evidence="3 18">Phospholipid metabolism; CDP-diacylglycerol biosynthesis; CDP-diacylglycerol from sn-glycerol 3-phosphate: step 3/3.</text>
</comment>
<evidence type="ECO:0000256" key="6">
    <source>
        <dbReference type="ARBA" id="ARBA00012487"/>
    </source>
</evidence>
<reference evidence="20 21" key="1">
    <citation type="journal article" date="2021" name="Pathogens">
        <title>Isolation and Characterization of Kingella bonacorsii sp. nov., A Novel Kingella Species Detected in a Stable Periodontitis Subject.</title>
        <authorList>
            <person name="Antezack A."/>
            <person name="Boxberger M."/>
            <person name="Rolland C."/>
            <person name="Monnet-Corti V."/>
            <person name="La Scola B."/>
        </authorList>
    </citation>
    <scope>NUCLEOTIDE SEQUENCE [LARGE SCALE GENOMIC DNA]</scope>
    <source>
        <strain evidence="20 21">Marseille-Q4569</strain>
    </source>
</reference>
<dbReference type="PANTHER" id="PTHR46382:SF1">
    <property type="entry name" value="PHOSPHATIDATE CYTIDYLYLTRANSFERASE"/>
    <property type="match status" value="1"/>
</dbReference>
<sequence>MLKQRILTALVLLPLMLAMLFFAGNTLWAAFAALIALLALWEYSRMAGFGPAQQTPYLAGTAFFMLTAHAGGWQLPPFVWAIVFAFWLLAMPAWLNRKWKIQADARGMAIGWLLMLPFWFALLQLRPSPQSAGQLLAIMVLVWLADSAAYFVGRAFGKHKLAPVLSPKKSWEGAAGGVIAVCIYMTFARSAGWLGFEASWFATMLVAVILTLVSIGGDLLESWLKRAAGIKDSSNLLPGHGGVFDRVDSMIAVLSVYAAVQAML</sequence>
<evidence type="ECO:0000256" key="16">
    <source>
        <dbReference type="ARBA" id="ARBA00023209"/>
    </source>
</evidence>
<dbReference type="Pfam" id="PF01148">
    <property type="entry name" value="CTP_transf_1"/>
    <property type="match status" value="1"/>
</dbReference>
<evidence type="ECO:0000256" key="4">
    <source>
        <dbReference type="ARBA" id="ARBA00005189"/>
    </source>
</evidence>
<evidence type="ECO:0000256" key="14">
    <source>
        <dbReference type="ARBA" id="ARBA00023098"/>
    </source>
</evidence>
<feature type="transmembrane region" description="Helical" evidence="19">
    <location>
        <begin position="27"/>
        <end position="43"/>
    </location>
</feature>
<feature type="transmembrane region" description="Helical" evidence="19">
    <location>
        <begin position="131"/>
        <end position="152"/>
    </location>
</feature>
<evidence type="ECO:0000256" key="15">
    <source>
        <dbReference type="ARBA" id="ARBA00023136"/>
    </source>
</evidence>